<comment type="caution">
    <text evidence="3">The sequence shown here is derived from an EMBL/GenBank/DDBJ whole genome shotgun (WGS) entry which is preliminary data.</text>
</comment>
<evidence type="ECO:0000256" key="2">
    <source>
        <dbReference type="SAM" id="SignalP"/>
    </source>
</evidence>
<evidence type="ECO:0000313" key="4">
    <source>
        <dbReference type="Proteomes" id="UP000239872"/>
    </source>
</evidence>
<proteinExistence type="predicted"/>
<reference evidence="3 4" key="1">
    <citation type="submission" date="2018-01" db="EMBL/GenBank/DDBJ databases">
        <title>A novel member of the phylum Bacteroidetes isolated from glacier ice.</title>
        <authorList>
            <person name="Liu Q."/>
            <person name="Xin Y.-H."/>
        </authorList>
    </citation>
    <scope>NUCLEOTIDE SEQUENCE [LARGE SCALE GENOMIC DNA]</scope>
    <source>
        <strain evidence="3 4">RB1R16</strain>
    </source>
</reference>
<evidence type="ECO:0000256" key="1">
    <source>
        <dbReference type="SAM" id="MobiDB-lite"/>
    </source>
</evidence>
<dbReference type="EMBL" id="PPSL01000006">
    <property type="protein sequence ID" value="PQJ09407.1"/>
    <property type="molecule type" value="Genomic_DNA"/>
</dbReference>
<organism evidence="3 4">
    <name type="scientific">Flavipsychrobacter stenotrophus</name>
    <dbReference type="NCBI Taxonomy" id="2077091"/>
    <lineage>
        <taxon>Bacteria</taxon>
        <taxon>Pseudomonadati</taxon>
        <taxon>Bacteroidota</taxon>
        <taxon>Chitinophagia</taxon>
        <taxon>Chitinophagales</taxon>
        <taxon>Chitinophagaceae</taxon>
        <taxon>Flavipsychrobacter</taxon>
    </lineage>
</organism>
<protein>
    <recommendedName>
        <fullName evidence="5">Outer membrane protein beta-barrel domain-containing protein</fullName>
    </recommendedName>
</protein>
<dbReference type="AlphaFoldDB" id="A0A2S7SS21"/>
<sequence length="218" mass="24085">MARYFPGIFVAALLSFSTAIAQTDDDDKADNSKNGNKEMPTGIHMNESGQFPVGRKYKVLAVAPMQFTENGVGLAVSYEHSIDKHGIVTYILPAIATLNSTTSSFSNKRHQDPMFYFMPGLKFYPTSCYGKIKYALGPSLVIGAGQQRVDDYYYSNDQLYDKFVFGIMLNNSINFTPSAHIYLGIEFGLGFTYLNRLNGVNDGIAGLTQGGLKIGYRF</sequence>
<feature type="region of interest" description="Disordered" evidence="1">
    <location>
        <begin position="24"/>
        <end position="45"/>
    </location>
</feature>
<feature type="chain" id="PRO_5015716318" description="Outer membrane protein beta-barrel domain-containing protein" evidence="2">
    <location>
        <begin position="22"/>
        <end position="218"/>
    </location>
</feature>
<feature type="signal peptide" evidence="2">
    <location>
        <begin position="1"/>
        <end position="21"/>
    </location>
</feature>
<dbReference type="RefSeq" id="WP_105040857.1">
    <property type="nucleotide sequence ID" value="NZ_PPSL01000006.1"/>
</dbReference>
<keyword evidence="2" id="KW-0732">Signal</keyword>
<keyword evidence="4" id="KW-1185">Reference proteome</keyword>
<accession>A0A2S7SS21</accession>
<dbReference type="Proteomes" id="UP000239872">
    <property type="component" value="Unassembled WGS sequence"/>
</dbReference>
<evidence type="ECO:0000313" key="3">
    <source>
        <dbReference type="EMBL" id="PQJ09407.1"/>
    </source>
</evidence>
<dbReference type="OrthoDB" id="666428at2"/>
<name>A0A2S7SS21_9BACT</name>
<evidence type="ECO:0008006" key="5">
    <source>
        <dbReference type="Google" id="ProtNLM"/>
    </source>
</evidence>
<gene>
    <name evidence="3" type="ORF">CJD36_019385</name>
</gene>